<dbReference type="GO" id="GO:0003677">
    <property type="term" value="F:DNA binding"/>
    <property type="evidence" value="ECO:0007669"/>
    <property type="project" value="UniProtKB-KW"/>
</dbReference>
<dbReference type="InterPro" id="IPR018490">
    <property type="entry name" value="cNMP-bd_dom_sf"/>
</dbReference>
<dbReference type="InterPro" id="IPR014710">
    <property type="entry name" value="RmlC-like_jellyroll"/>
</dbReference>
<dbReference type="Gene3D" id="1.10.10.10">
    <property type="entry name" value="Winged helix-like DNA-binding domain superfamily/Winged helix DNA-binding domain"/>
    <property type="match status" value="1"/>
</dbReference>
<dbReference type="InterPro" id="IPR050397">
    <property type="entry name" value="Env_Response_Regulators"/>
</dbReference>
<dbReference type="Gene3D" id="2.60.120.10">
    <property type="entry name" value="Jelly Rolls"/>
    <property type="match status" value="1"/>
</dbReference>
<keyword evidence="7" id="KW-1185">Reference proteome</keyword>
<evidence type="ECO:0000313" key="7">
    <source>
        <dbReference type="Proteomes" id="UP000525987"/>
    </source>
</evidence>
<dbReference type="SMART" id="SM00419">
    <property type="entry name" value="HTH_CRP"/>
    <property type="match status" value="1"/>
</dbReference>
<reference evidence="6 7" key="1">
    <citation type="submission" date="2020-08" db="EMBL/GenBank/DDBJ databases">
        <title>Genomic Encyclopedia of Type Strains, Phase III (KMG-III): the genomes of soil and plant-associated and newly described type strains.</title>
        <authorList>
            <person name="Whitman W."/>
        </authorList>
    </citation>
    <scope>NUCLEOTIDE SEQUENCE [LARGE SCALE GENOMIC DNA]</scope>
    <source>
        <strain evidence="6 7">CECT 5995</strain>
    </source>
</reference>
<keyword evidence="2" id="KW-0238">DNA-binding</keyword>
<evidence type="ECO:0000256" key="2">
    <source>
        <dbReference type="ARBA" id="ARBA00023125"/>
    </source>
</evidence>
<dbReference type="PRINTS" id="PR00034">
    <property type="entry name" value="HTHCRP"/>
</dbReference>
<dbReference type="EMBL" id="JACHXM010000018">
    <property type="protein sequence ID" value="MBB3142234.1"/>
    <property type="molecule type" value="Genomic_DNA"/>
</dbReference>
<dbReference type="InterPro" id="IPR036388">
    <property type="entry name" value="WH-like_DNA-bd_sf"/>
</dbReference>
<feature type="domain" description="HTH crp-type" evidence="5">
    <location>
        <begin position="173"/>
        <end position="246"/>
    </location>
</feature>
<name>A0A7W5G6I4_9GAMM</name>
<dbReference type="InterPro" id="IPR018335">
    <property type="entry name" value="Tscrpt_reg_HTH_Crp-type_CS"/>
</dbReference>
<gene>
    <name evidence="6" type="ORF">FHR96_003121</name>
</gene>
<proteinExistence type="predicted"/>
<dbReference type="Proteomes" id="UP000525987">
    <property type="component" value="Unassembled WGS sequence"/>
</dbReference>
<dbReference type="CDD" id="cd00092">
    <property type="entry name" value="HTH_CRP"/>
    <property type="match status" value="1"/>
</dbReference>
<dbReference type="PANTHER" id="PTHR24567">
    <property type="entry name" value="CRP FAMILY TRANSCRIPTIONAL REGULATORY PROTEIN"/>
    <property type="match status" value="1"/>
</dbReference>
<sequence>MSRDDSDKSGKASMAMAPGQCSPLEESRCQSCGHRSLCLPLALGLEDLDQFDTIIRRRPPLRKGELLFRQGSPFTGVYAVRSGSLKQLTAEGGGEEQLTHFYLPSELVGLDGIDEAAYAGSVIALETSTVCEIPFDRLDTLSERMPVLRAQLYRCMSKEMREDLRMIRLLSHKTADQRLATFFISMSDRFRRRGYSPYTFRLSMTRADIGNYLGLAVETVSRVLGRFQQQGLVAAAGREIHILDMDVLIAVGEEKGGR</sequence>
<dbReference type="FunFam" id="1.10.10.10:FF:000028">
    <property type="entry name" value="Fumarate/nitrate reduction transcriptional regulator Fnr"/>
    <property type="match status" value="1"/>
</dbReference>
<dbReference type="InterPro" id="IPR012318">
    <property type="entry name" value="HTH_CRP"/>
</dbReference>
<dbReference type="PANTHER" id="PTHR24567:SF75">
    <property type="entry name" value="FUMARATE AND NITRATE REDUCTION REGULATORY PROTEIN"/>
    <property type="match status" value="1"/>
</dbReference>
<dbReference type="PROSITE" id="PS51063">
    <property type="entry name" value="HTH_CRP_2"/>
    <property type="match status" value="1"/>
</dbReference>
<feature type="region of interest" description="Disordered" evidence="4">
    <location>
        <begin position="1"/>
        <end position="22"/>
    </location>
</feature>
<dbReference type="InterPro" id="IPR000595">
    <property type="entry name" value="cNMP-bd_dom"/>
</dbReference>
<evidence type="ECO:0000313" key="6">
    <source>
        <dbReference type="EMBL" id="MBB3142234.1"/>
    </source>
</evidence>
<dbReference type="CDD" id="cd00038">
    <property type="entry name" value="CAP_ED"/>
    <property type="match status" value="1"/>
</dbReference>
<keyword evidence="3" id="KW-0804">Transcription</keyword>
<dbReference type="SMART" id="SM00100">
    <property type="entry name" value="cNMP"/>
    <property type="match status" value="1"/>
</dbReference>
<dbReference type="Pfam" id="PF00027">
    <property type="entry name" value="cNMP_binding"/>
    <property type="match status" value="1"/>
</dbReference>
<evidence type="ECO:0000259" key="5">
    <source>
        <dbReference type="PROSITE" id="PS51063"/>
    </source>
</evidence>
<dbReference type="PROSITE" id="PS00042">
    <property type="entry name" value="HTH_CRP_1"/>
    <property type="match status" value="1"/>
</dbReference>
<protein>
    <submittedName>
        <fullName evidence="6">CRP/FNR family transcriptional regulator</fullName>
    </submittedName>
</protein>
<dbReference type="SUPFAM" id="SSF51206">
    <property type="entry name" value="cAMP-binding domain-like"/>
    <property type="match status" value="1"/>
</dbReference>
<keyword evidence="1" id="KW-0805">Transcription regulation</keyword>
<evidence type="ECO:0000256" key="3">
    <source>
        <dbReference type="ARBA" id="ARBA00023163"/>
    </source>
</evidence>
<dbReference type="GO" id="GO:0005829">
    <property type="term" value="C:cytosol"/>
    <property type="evidence" value="ECO:0007669"/>
    <property type="project" value="TreeGrafter"/>
</dbReference>
<dbReference type="AlphaFoldDB" id="A0A7W5G6I4"/>
<organism evidence="6 7">
    <name type="scientific">Halomonas organivorans</name>
    <dbReference type="NCBI Taxonomy" id="257772"/>
    <lineage>
        <taxon>Bacteria</taxon>
        <taxon>Pseudomonadati</taxon>
        <taxon>Pseudomonadota</taxon>
        <taxon>Gammaproteobacteria</taxon>
        <taxon>Oceanospirillales</taxon>
        <taxon>Halomonadaceae</taxon>
        <taxon>Halomonas</taxon>
    </lineage>
</organism>
<accession>A0A7W5G6I4</accession>
<dbReference type="NCBIfam" id="NF008365">
    <property type="entry name" value="PRK11161.1"/>
    <property type="match status" value="1"/>
</dbReference>
<dbReference type="Pfam" id="PF13545">
    <property type="entry name" value="HTH_Crp_2"/>
    <property type="match status" value="1"/>
</dbReference>
<evidence type="ECO:0000256" key="1">
    <source>
        <dbReference type="ARBA" id="ARBA00023015"/>
    </source>
</evidence>
<dbReference type="InterPro" id="IPR036390">
    <property type="entry name" value="WH_DNA-bd_sf"/>
</dbReference>
<feature type="compositionally biased region" description="Basic and acidic residues" evidence="4">
    <location>
        <begin position="1"/>
        <end position="10"/>
    </location>
</feature>
<dbReference type="SUPFAM" id="SSF46785">
    <property type="entry name" value="Winged helix' DNA-binding domain"/>
    <property type="match status" value="1"/>
</dbReference>
<dbReference type="GO" id="GO:0003700">
    <property type="term" value="F:DNA-binding transcription factor activity"/>
    <property type="evidence" value="ECO:0007669"/>
    <property type="project" value="InterPro"/>
</dbReference>
<evidence type="ECO:0000256" key="4">
    <source>
        <dbReference type="SAM" id="MobiDB-lite"/>
    </source>
</evidence>
<comment type="caution">
    <text evidence="6">The sequence shown here is derived from an EMBL/GenBank/DDBJ whole genome shotgun (WGS) entry which is preliminary data.</text>
</comment>